<dbReference type="PROSITE" id="PS51192">
    <property type="entry name" value="HELICASE_ATP_BIND_1"/>
    <property type="match status" value="1"/>
</dbReference>
<sequence>MLDLYPHNQKAYENAKFILETENRVCIVHPTGTGKSLIIAKFIIENPKARCLFLSPNVFIFKEIKKHIKGSIGNVDFQTYQYFLFNHIKLFIDYDYIFLDEFHRVGAPEWNKQIEDLLFFNPKAKIVGTTATHIRYLDDERNMAEELFRGNIASYMDLGTSIEKGIHQKPIYISALYNIRAIIDETQHKLQRNNKTKELDKLKSRRIIWEESSGIDYIIKKYLTSERKKIIIFCKSIEHINYIEDLVRPVLFEFYNGEVDFHTIHSALGKSKTSKVFSAFENGKIPQIMFAVDMVNEGIHIKGIDTVMMFRDTISPVVYFQQMGRCFSVGQELQPLLFDFVNNFNIKSSVYSITQNFYNDFEEHNEGHYFKKRNLIIDFYDETLDFQDFINEFSVNYITWDERYKELKKFVATNSRLPFQSETNWLTNQKESFKKGKLTQQQIELLLQIDENIFETKFVIKTWEERFEELKEFIETNGRLPFYSEINWLTKQKESFKKGKLTQQQIELLLQLDENIFESKAVVKPWNERFDEFKEFIETNGRLPLSHENRWYFAQKESFRKRELSQERIELLLQIDENIFKSKVVVKTWEERFQGFKEFIETNGRLPLLHENSWYFAQKAHYKKGKLTQQQIELLLQLDENIFDYRAKTWNERYEELEKFIEANGRLPFHSETNWLNAQKAHYKKGKLTQQQIELLLQLDENIFKSKIAVKTWDERYEELEKFIETNGRLPSSKENSWYFAQKAHYKKGKLTQQQIELLLQIDKNTFEVKVVSKTWEESYDVLRNFVKDNGRLPKQKEFPWINHQRHYYKNNTLSSEKIQLLKEVDINFFEPKK</sequence>
<dbReference type="PROSITE" id="PS51194">
    <property type="entry name" value="HELICASE_CTER"/>
    <property type="match status" value="1"/>
</dbReference>
<dbReference type="RefSeq" id="WP_009093063.1">
    <property type="nucleotide sequence ID" value="NZ_CBCRWW010000009.1"/>
</dbReference>
<dbReference type="Pfam" id="PF03457">
    <property type="entry name" value="HA"/>
    <property type="match status" value="2"/>
</dbReference>
<feature type="domain" description="Helicase ATP-binding" evidence="1">
    <location>
        <begin position="16"/>
        <end position="151"/>
    </location>
</feature>
<dbReference type="SMART" id="SM00487">
    <property type="entry name" value="DEXDc"/>
    <property type="match status" value="1"/>
</dbReference>
<keyword evidence="3" id="KW-0547">Nucleotide-binding</keyword>
<dbReference type="InterPro" id="IPR014001">
    <property type="entry name" value="Helicase_ATP-bd"/>
</dbReference>
<evidence type="ECO:0000313" key="3">
    <source>
        <dbReference type="EMBL" id="DAC75510.1"/>
    </source>
</evidence>
<protein>
    <submittedName>
        <fullName evidence="3">Helicase-related protein</fullName>
    </submittedName>
</protein>
<dbReference type="Gene3D" id="6.10.140.530">
    <property type="match status" value="7"/>
</dbReference>
<reference evidence="3" key="1">
    <citation type="journal article" date="2014" name="Genome Biol. Evol.">
        <title>Comparative genomic analysis of malaria mosquito vector-associated novel pathogen Elizabethkingia anophelis.</title>
        <authorList>
            <person name="Teo J."/>
            <person name="Tan S.Y."/>
            <person name="Liu Y."/>
            <person name="Tay M."/>
            <person name="Ding Y."/>
            <person name="Li Y."/>
            <person name="Kjelleberg S."/>
            <person name="Givskov M."/>
            <person name="Lin R.T."/>
            <person name="Yang L."/>
        </authorList>
    </citation>
    <scope>NUCLEOTIDE SEQUENCE</scope>
</reference>
<dbReference type="EMBL" id="BK010606">
    <property type="protein sequence ID" value="DAC75510.1"/>
    <property type="molecule type" value="Genomic_DNA"/>
</dbReference>
<dbReference type="GeneID" id="56686106"/>
<dbReference type="GO" id="GO:0016787">
    <property type="term" value="F:hydrolase activity"/>
    <property type="evidence" value="ECO:0007669"/>
    <property type="project" value="InterPro"/>
</dbReference>
<dbReference type="Pfam" id="PF04851">
    <property type="entry name" value="ResIII"/>
    <property type="match status" value="1"/>
</dbReference>
<dbReference type="InterPro" id="IPR027417">
    <property type="entry name" value="P-loop_NTPase"/>
</dbReference>
<dbReference type="AlphaFoldDB" id="A0A455ZFH3"/>
<reference evidence="3" key="5">
    <citation type="journal article" date="2017" name="Genome Announc.">
        <title>Complete Circularized Genome Sequences of Four Strains of Elizabethkingia anophelis, Including Two Novel Strains Isolated from Wild-Caught Anopheles sinensis.</title>
        <authorList>
            <person name="Pei D."/>
            <person name="Nicholson A.C."/>
            <person name="Jiang J."/>
            <person name="Chen H."/>
            <person name="Whitney A.M."/>
            <person name="Villarma A."/>
            <person name="Bell M."/>
            <person name="Humrighouse B."/>
            <person name="Rowe L.A."/>
            <person name="Sheth M."/>
            <person name="Batra D."/>
            <person name="Juieng P."/>
            <person name="Loparev V.N."/>
            <person name="McQuiston J.R."/>
            <person name="Lan Y."/>
            <person name="Ma Y."/>
            <person name="Xu J."/>
        </authorList>
    </citation>
    <scope>NUCLEOTIDE SEQUENCE</scope>
</reference>
<dbReference type="Gene3D" id="3.40.50.300">
    <property type="entry name" value="P-loop containing nucleotide triphosphate hydrolases"/>
    <property type="match status" value="2"/>
</dbReference>
<dbReference type="SMART" id="SM00490">
    <property type="entry name" value="HELICc"/>
    <property type="match status" value="1"/>
</dbReference>
<accession>A0A455ZFH3</accession>
<reference evidence="3" key="2">
    <citation type="journal article" date="2014" name="PLoS ONE">
        <title>Insights from the genome annotation of Elizabethkingia anophelis from the malaria vector Anopheles gambiae.</title>
        <authorList>
            <person name="Kukutla P."/>
            <person name="Lindberg B.G."/>
            <person name="Pei D."/>
            <person name="Rayl M."/>
            <person name="Yu W."/>
            <person name="Steritz M."/>
            <person name="Faye I."/>
            <person name="Xu J."/>
        </authorList>
    </citation>
    <scope>NUCLEOTIDE SEQUENCE</scope>
</reference>
<dbReference type="Pfam" id="PF00271">
    <property type="entry name" value="Helicase_C"/>
    <property type="match status" value="1"/>
</dbReference>
<proteinExistence type="predicted"/>
<dbReference type="InterPro" id="IPR001650">
    <property type="entry name" value="Helicase_C-like"/>
</dbReference>
<name>A0A455ZFH3_9FLAO</name>
<dbReference type="PANTHER" id="PTHR33418">
    <property type="entry name" value="HELICASE-ASSOCIATED"/>
    <property type="match status" value="1"/>
</dbReference>
<evidence type="ECO:0000259" key="1">
    <source>
        <dbReference type="PROSITE" id="PS51192"/>
    </source>
</evidence>
<organism evidence="3">
    <name type="scientific">Elizabethkingia anophelis</name>
    <dbReference type="NCBI Taxonomy" id="1117645"/>
    <lineage>
        <taxon>Bacteria</taxon>
        <taxon>Pseudomonadati</taxon>
        <taxon>Bacteroidota</taxon>
        <taxon>Flavobacteriia</taxon>
        <taxon>Flavobacteriales</taxon>
        <taxon>Weeksellaceae</taxon>
        <taxon>Elizabethkingia</taxon>
    </lineage>
</organism>
<dbReference type="GO" id="GO:0004386">
    <property type="term" value="F:helicase activity"/>
    <property type="evidence" value="ECO:0007669"/>
    <property type="project" value="UniProtKB-KW"/>
</dbReference>
<dbReference type="InterPro" id="IPR005114">
    <property type="entry name" value="Helicase_assoc"/>
</dbReference>
<keyword evidence="3" id="KW-0378">Hydrolase</keyword>
<keyword evidence="3" id="KW-0067">ATP-binding</keyword>
<dbReference type="InterPro" id="IPR006935">
    <property type="entry name" value="Helicase/UvrB_N"/>
</dbReference>
<gene>
    <name evidence="3" type="primary">ICEEaIII(1)_R26_59553_62057</name>
</gene>
<dbReference type="GO" id="GO:0005524">
    <property type="term" value="F:ATP binding"/>
    <property type="evidence" value="ECO:0007669"/>
    <property type="project" value="InterPro"/>
</dbReference>
<reference evidence="3" key="4">
    <citation type="journal article" date="2016" name="Sci. Rep.">
        <title>Genomic epidemiology and global diversity of the emerging bacterial pathogen Elizabethkingia anophelis.</title>
        <authorList>
            <person name="Breurec S."/>
            <person name="Criscuolo A."/>
            <person name="Diancourt L."/>
            <person name="Rendueles O."/>
            <person name="Vandenbogaert M."/>
            <person name="Passet V."/>
            <person name="Caro V."/>
            <person name="Rocha E.P."/>
            <person name="Touchon M."/>
            <person name="Brisse S."/>
        </authorList>
    </citation>
    <scope>NUCLEOTIDE SEQUENCE</scope>
</reference>
<reference evidence="3" key="7">
    <citation type="journal article" date="2017" name="Sci. Rep.">
        <title>Genomic features, phylogenetic relationships, and comparative genomics of Elizabethkingia anophelis strain EM361-97 isolated in Taiwan.</title>
        <authorList>
            <person name="Lin J.N."/>
            <person name="Lai C.H."/>
            <person name="Yang C.H."/>
            <person name="Huang Y.H."/>
            <person name="Lin H.H."/>
        </authorList>
    </citation>
    <scope>NUCLEOTIDE SEQUENCE</scope>
</reference>
<dbReference type="GO" id="GO:0003677">
    <property type="term" value="F:DNA binding"/>
    <property type="evidence" value="ECO:0007669"/>
    <property type="project" value="InterPro"/>
</dbReference>
<reference evidence="3" key="8">
    <citation type="journal article" date="2018" name="J. ISSAAS">
        <title>In Silico Identification of Three Types of Integrative and Conjugative Elements (ICEs) in Elizabethkingia anophelis Strains Isolated from Around the World.</title>
        <authorList>
            <person name="Xu J."/>
            <person name="Pei D."/>
            <person name="Nicholson A."/>
            <person name="Lan Y."/>
            <person name="Xia Q."/>
        </authorList>
    </citation>
    <scope>NUCLEOTIDE SEQUENCE</scope>
</reference>
<evidence type="ECO:0000259" key="2">
    <source>
        <dbReference type="PROSITE" id="PS51194"/>
    </source>
</evidence>
<keyword evidence="3" id="KW-0347">Helicase</keyword>
<reference evidence="3" key="3">
    <citation type="journal article" date="2016" name="Genome Announc.">
        <title>Complete Genome Sequences of Four Strains from the 2015-2016 Elizabethkingia anophelis Outbreak.</title>
        <authorList>
            <person name="Nicholson A.C."/>
            <person name="Whitney A.M."/>
            <person name="Emery B.D."/>
            <person name="Bell M.E."/>
            <person name="Gartin J.T."/>
            <person name="Humrighouse B.W."/>
            <person name="Loparev V.N."/>
            <person name="Batra D."/>
            <person name="Sheth M."/>
            <person name="Rowe L.A."/>
            <person name="Juieng P."/>
            <person name="Knipe K."/>
            <person name="Gulvik C."/>
            <person name="McQuiston J.R."/>
        </authorList>
    </citation>
    <scope>NUCLEOTIDE SEQUENCE</scope>
</reference>
<feature type="domain" description="Helicase C-terminal" evidence="2">
    <location>
        <begin position="218"/>
        <end position="376"/>
    </location>
</feature>
<dbReference type="PANTHER" id="PTHR33418:SF1">
    <property type="entry name" value="HELICASE-ASSOCIATED DOMAIN-CONTAINING PROTEIN"/>
    <property type="match status" value="1"/>
</dbReference>
<reference evidence="3" key="6">
    <citation type="journal article" date="2017" name="Nat. Commun.">
        <title>Evolutionary dynamics and genomic features of the Elizabethkingia anophelis 2015 to 2016 Wisconsin outbreak strain.</title>
        <authorList>
            <person name="Perrin A."/>
            <person name="Larsonneur E."/>
            <person name="Nicholson A.C."/>
            <person name="Edwards D.J."/>
            <person name="Gundlach K.M."/>
            <person name="Whitney A.M."/>
            <person name="Gulvik C.A."/>
            <person name="Bell M.E."/>
            <person name="Rendueles O."/>
            <person name="Cury J."/>
            <person name="Hugon P."/>
            <person name="Clermont D."/>
            <person name="Enouf V."/>
            <person name="Loparev V."/>
            <person name="Juieng P."/>
            <person name="Monson T."/>
            <person name="Warshauer D."/>
            <person name="Elbadawi L.I."/>
            <person name="Walters M.S."/>
            <person name="Crist M.B."/>
            <person name="Noble-Wang J."/>
            <person name="Borlaug G."/>
            <person name="Rocha E.P.C."/>
            <person name="Criscuolo A."/>
            <person name="Touchon M."/>
            <person name="Davis J.P."/>
            <person name="Holt K.E."/>
            <person name="McQuiston J.R."/>
            <person name="Brisse S."/>
        </authorList>
    </citation>
    <scope>NUCLEOTIDE SEQUENCE</scope>
</reference>
<dbReference type="SUPFAM" id="SSF52540">
    <property type="entry name" value="P-loop containing nucleoside triphosphate hydrolases"/>
    <property type="match status" value="1"/>
</dbReference>